<dbReference type="AlphaFoldDB" id="A0A1M6HQB2"/>
<keyword evidence="4" id="KW-1185">Reference proteome</keyword>
<dbReference type="OrthoDB" id="7441206at2"/>
<gene>
    <name evidence="3" type="ORF">SAMN02745751_02064</name>
</gene>
<dbReference type="EMBL" id="FQZL01000014">
    <property type="protein sequence ID" value="SHJ24389.1"/>
    <property type="molecule type" value="Genomic_DNA"/>
</dbReference>
<evidence type="ECO:0000259" key="1">
    <source>
        <dbReference type="Pfam" id="PF06032"/>
    </source>
</evidence>
<dbReference type="Pfam" id="PF06032">
    <property type="entry name" value="S-Me-THD_N"/>
    <property type="match status" value="1"/>
</dbReference>
<accession>A0A1M6HQB2</accession>
<dbReference type="Pfam" id="PF20906">
    <property type="entry name" value="S-Me-THD_C"/>
    <property type="match status" value="1"/>
</dbReference>
<organism evidence="3 4">
    <name type="scientific">Dethiosulfatibacter aminovorans DSM 17477</name>
    <dbReference type="NCBI Taxonomy" id="1121476"/>
    <lineage>
        <taxon>Bacteria</taxon>
        <taxon>Bacillati</taxon>
        <taxon>Bacillota</taxon>
        <taxon>Tissierellia</taxon>
        <taxon>Dethiosulfatibacter</taxon>
    </lineage>
</organism>
<dbReference type="Proteomes" id="UP000184052">
    <property type="component" value="Unassembled WGS sequence"/>
</dbReference>
<reference evidence="3 4" key="1">
    <citation type="submission" date="2016-11" db="EMBL/GenBank/DDBJ databases">
        <authorList>
            <person name="Jaros S."/>
            <person name="Januszkiewicz K."/>
            <person name="Wedrychowicz H."/>
        </authorList>
    </citation>
    <scope>NUCLEOTIDE SEQUENCE [LARGE SCALE GENOMIC DNA]</scope>
    <source>
        <strain evidence="3 4">DSM 17477</strain>
    </source>
</reference>
<protein>
    <recommendedName>
        <fullName evidence="5">DUF917 domain-containing protein</fullName>
    </recommendedName>
</protein>
<evidence type="ECO:0000313" key="4">
    <source>
        <dbReference type="Proteomes" id="UP000184052"/>
    </source>
</evidence>
<dbReference type="SUPFAM" id="SSF160991">
    <property type="entry name" value="CV3147-like"/>
    <property type="match status" value="1"/>
</dbReference>
<dbReference type="RefSeq" id="WP_073049504.1">
    <property type="nucleotide sequence ID" value="NZ_FQZL01000014.1"/>
</dbReference>
<dbReference type="STRING" id="1121476.SAMN02745751_02064"/>
<feature type="domain" description="S-Me-THD-like C-terminal" evidence="2">
    <location>
        <begin position="176"/>
        <end position="363"/>
    </location>
</feature>
<evidence type="ECO:0000259" key="2">
    <source>
        <dbReference type="Pfam" id="PF20906"/>
    </source>
</evidence>
<feature type="domain" description="S-Me-THD N-terminal" evidence="1">
    <location>
        <begin position="7"/>
        <end position="172"/>
    </location>
</feature>
<sequence>MKKLTKQDLHDILLGAAIVGTGGGGSLEYGIEIIDKALEDGCKFTLADLDEIPDDALVGTPYGCGSIGSLSAEQQREYNSLAKIDTTPEVAAVKAIEDYFGKELYGVIATELGGANTAVALEAGARLNKPIIDADPAGRSVPCLQHSTYYLNDVPIYPMAVANEFGDSMLLTKTASDERAEALTRSAAVASFNHVGVVDHPGEWKAMKNALLKNTISMCLKIGKVARKAQEEGRNYAYDIVEQFDGRIIFEGVVKSSTWEDKEGFTYSDLVVEGTKDYEGDEFKLWIQNENIISWKNGEYYVTVPDSINIVRDKENMPLLNPNAKPGMEVTIFALTAFDEWRTEKGLEILGPKFFGHDIEYRKLEDIVPSPVVKQD</sequence>
<name>A0A1M6HQB2_9FIRM</name>
<dbReference type="InterPro" id="IPR048350">
    <property type="entry name" value="S-Me-THD-like_C"/>
</dbReference>
<evidence type="ECO:0000313" key="3">
    <source>
        <dbReference type="EMBL" id="SHJ24389.1"/>
    </source>
</evidence>
<dbReference type="InterPro" id="IPR024071">
    <property type="entry name" value="S-Me-THD_C_sf"/>
</dbReference>
<dbReference type="Gene3D" id="3.40.1610.10">
    <property type="entry name" value="CV3147-like domain"/>
    <property type="match status" value="1"/>
</dbReference>
<dbReference type="InterPro" id="IPR027479">
    <property type="entry name" value="S-Me-THD_N_sf"/>
</dbReference>
<evidence type="ECO:0008006" key="5">
    <source>
        <dbReference type="Google" id="ProtNLM"/>
    </source>
</evidence>
<dbReference type="Gene3D" id="2.40.390.10">
    <property type="entry name" value="CV3147-like"/>
    <property type="match status" value="1"/>
</dbReference>
<dbReference type="InterPro" id="IPR010318">
    <property type="entry name" value="S-Me-THD_N"/>
</dbReference>
<proteinExistence type="predicted"/>